<dbReference type="EMBL" id="JAHXZJ010002609">
    <property type="protein sequence ID" value="KAH0539387.1"/>
    <property type="molecule type" value="Genomic_DNA"/>
</dbReference>
<name>A0AAV7HVU7_COTGL</name>
<dbReference type="AlphaFoldDB" id="A0AAV7HVU7"/>
<accession>A0AAV7HVU7</accession>
<reference evidence="1 2" key="1">
    <citation type="journal article" date="2021" name="J. Hered.">
        <title>A chromosome-level genome assembly of the parasitoid wasp, Cotesia glomerata (Hymenoptera: Braconidae).</title>
        <authorList>
            <person name="Pinto B.J."/>
            <person name="Weis J.J."/>
            <person name="Gamble T."/>
            <person name="Ode P.J."/>
            <person name="Paul R."/>
            <person name="Zaspel J.M."/>
        </authorList>
    </citation>
    <scope>NUCLEOTIDE SEQUENCE [LARGE SCALE GENOMIC DNA]</scope>
    <source>
        <strain evidence="1">CgM1</strain>
    </source>
</reference>
<proteinExistence type="predicted"/>
<dbReference type="Proteomes" id="UP000826195">
    <property type="component" value="Unassembled WGS sequence"/>
</dbReference>
<comment type="caution">
    <text evidence="1">The sequence shown here is derived from an EMBL/GenBank/DDBJ whole genome shotgun (WGS) entry which is preliminary data.</text>
</comment>
<organism evidence="1 2">
    <name type="scientific">Cotesia glomerata</name>
    <name type="common">Lepidopteran parasitic wasp</name>
    <name type="synonym">Apanteles glomeratus</name>
    <dbReference type="NCBI Taxonomy" id="32391"/>
    <lineage>
        <taxon>Eukaryota</taxon>
        <taxon>Metazoa</taxon>
        <taxon>Ecdysozoa</taxon>
        <taxon>Arthropoda</taxon>
        <taxon>Hexapoda</taxon>
        <taxon>Insecta</taxon>
        <taxon>Pterygota</taxon>
        <taxon>Neoptera</taxon>
        <taxon>Endopterygota</taxon>
        <taxon>Hymenoptera</taxon>
        <taxon>Apocrita</taxon>
        <taxon>Ichneumonoidea</taxon>
        <taxon>Braconidae</taxon>
        <taxon>Microgastrinae</taxon>
        <taxon>Cotesia</taxon>
    </lineage>
</organism>
<evidence type="ECO:0000313" key="1">
    <source>
        <dbReference type="EMBL" id="KAH0539387.1"/>
    </source>
</evidence>
<evidence type="ECO:0000313" key="2">
    <source>
        <dbReference type="Proteomes" id="UP000826195"/>
    </source>
</evidence>
<gene>
    <name evidence="1" type="ORF">KQX54_004464</name>
</gene>
<sequence>MNRFSGLYTRDYFCECKPKELFYRAKEQPSDINNLRKTRDRDSGRGLLSIDLEESGCALGTPTGSHSPATWGLARPFLQQLVTTL</sequence>
<keyword evidence="2" id="KW-1185">Reference proteome</keyword>
<protein>
    <submittedName>
        <fullName evidence="1">Uncharacterized protein</fullName>
    </submittedName>
</protein>